<evidence type="ECO:0000256" key="1">
    <source>
        <dbReference type="SAM" id="MobiDB-lite"/>
    </source>
</evidence>
<evidence type="ECO:0000313" key="2">
    <source>
        <dbReference type="EMBL" id="KAG2633287.1"/>
    </source>
</evidence>
<proteinExistence type="predicted"/>
<comment type="caution">
    <text evidence="2">The sequence shown here is derived from an EMBL/GenBank/DDBJ whole genome shotgun (WGS) entry which is preliminary data.</text>
</comment>
<protein>
    <submittedName>
        <fullName evidence="2">Uncharacterized protein</fullName>
    </submittedName>
</protein>
<evidence type="ECO:0000313" key="3">
    <source>
        <dbReference type="Proteomes" id="UP000823388"/>
    </source>
</evidence>
<accession>A0A8T0VFV2</accession>
<gene>
    <name evidence="2" type="ORF">PVAP13_2NG280603</name>
</gene>
<keyword evidence="3" id="KW-1185">Reference proteome</keyword>
<dbReference type="Proteomes" id="UP000823388">
    <property type="component" value="Chromosome 2N"/>
</dbReference>
<name>A0A8T0VFV2_PANVG</name>
<dbReference type="EMBL" id="CM029040">
    <property type="protein sequence ID" value="KAG2633287.1"/>
    <property type="molecule type" value="Genomic_DNA"/>
</dbReference>
<sequence>MRVLLALLHTALRELRFLRATLACSHSRPGRRSEQAAPSHAMLSLRAAAAPWEAAPLLPGRPSRRHRGTAPIGRCGHRSLLRDCWSTTVPCSEPLRLHPCRLRSSRGHAAAPRACRPAAPSVARLLALASRHAPRGSWLALASFSAPPPPLAPPQPPPRAAHRRPVRGRGLCPRRSARPRCGRSRTRRSRAPRARVSCSRNAEAGQVGDGLDRRVGTGLVWFGLGWVGLVRCRFLFYT</sequence>
<dbReference type="AlphaFoldDB" id="A0A8T0VFV2"/>
<organism evidence="2 3">
    <name type="scientific">Panicum virgatum</name>
    <name type="common">Blackwell switchgrass</name>
    <dbReference type="NCBI Taxonomy" id="38727"/>
    <lineage>
        <taxon>Eukaryota</taxon>
        <taxon>Viridiplantae</taxon>
        <taxon>Streptophyta</taxon>
        <taxon>Embryophyta</taxon>
        <taxon>Tracheophyta</taxon>
        <taxon>Spermatophyta</taxon>
        <taxon>Magnoliopsida</taxon>
        <taxon>Liliopsida</taxon>
        <taxon>Poales</taxon>
        <taxon>Poaceae</taxon>
        <taxon>PACMAD clade</taxon>
        <taxon>Panicoideae</taxon>
        <taxon>Panicodae</taxon>
        <taxon>Paniceae</taxon>
        <taxon>Panicinae</taxon>
        <taxon>Panicum</taxon>
        <taxon>Panicum sect. Hiantes</taxon>
    </lineage>
</organism>
<feature type="compositionally biased region" description="Pro residues" evidence="1">
    <location>
        <begin position="148"/>
        <end position="159"/>
    </location>
</feature>
<feature type="region of interest" description="Disordered" evidence="1">
    <location>
        <begin position="148"/>
        <end position="209"/>
    </location>
</feature>
<feature type="compositionally biased region" description="Basic residues" evidence="1">
    <location>
        <begin position="175"/>
        <end position="193"/>
    </location>
</feature>
<reference evidence="2" key="1">
    <citation type="submission" date="2020-05" db="EMBL/GenBank/DDBJ databases">
        <title>WGS assembly of Panicum virgatum.</title>
        <authorList>
            <person name="Lovell J.T."/>
            <person name="Jenkins J."/>
            <person name="Shu S."/>
            <person name="Juenger T.E."/>
            <person name="Schmutz J."/>
        </authorList>
    </citation>
    <scope>NUCLEOTIDE SEQUENCE</scope>
    <source>
        <strain evidence="2">AP13</strain>
    </source>
</reference>